<dbReference type="PANTHER" id="PTHR46836">
    <property type="entry name" value="AFADIN"/>
    <property type="match status" value="1"/>
</dbReference>
<feature type="domain" description="DUF4378" evidence="2">
    <location>
        <begin position="533"/>
        <end position="666"/>
    </location>
</feature>
<proteinExistence type="predicted"/>
<accession>A0A2G9HXB6</accession>
<name>A0A2G9HXB6_9LAMI</name>
<evidence type="ECO:0000256" key="1">
    <source>
        <dbReference type="SAM" id="MobiDB-lite"/>
    </source>
</evidence>
<comment type="caution">
    <text evidence="3">The sequence shown here is derived from an EMBL/GenBank/DDBJ whole genome shotgun (WGS) entry which is preliminary data.</text>
</comment>
<dbReference type="InterPro" id="IPR025486">
    <property type="entry name" value="DUF4378"/>
</dbReference>
<feature type="region of interest" description="Disordered" evidence="1">
    <location>
        <begin position="438"/>
        <end position="458"/>
    </location>
</feature>
<evidence type="ECO:0000313" key="4">
    <source>
        <dbReference type="Proteomes" id="UP000231279"/>
    </source>
</evidence>
<organism evidence="3 4">
    <name type="scientific">Handroanthus impetiginosus</name>
    <dbReference type="NCBI Taxonomy" id="429701"/>
    <lineage>
        <taxon>Eukaryota</taxon>
        <taxon>Viridiplantae</taxon>
        <taxon>Streptophyta</taxon>
        <taxon>Embryophyta</taxon>
        <taxon>Tracheophyta</taxon>
        <taxon>Spermatophyta</taxon>
        <taxon>Magnoliopsida</taxon>
        <taxon>eudicotyledons</taxon>
        <taxon>Gunneridae</taxon>
        <taxon>Pentapetalae</taxon>
        <taxon>asterids</taxon>
        <taxon>lamiids</taxon>
        <taxon>Lamiales</taxon>
        <taxon>Bignoniaceae</taxon>
        <taxon>Crescentiina</taxon>
        <taxon>Tabebuia alliance</taxon>
        <taxon>Handroanthus</taxon>
    </lineage>
</organism>
<feature type="region of interest" description="Disordered" evidence="1">
    <location>
        <begin position="375"/>
        <end position="402"/>
    </location>
</feature>
<feature type="compositionally biased region" description="Basic and acidic residues" evidence="1">
    <location>
        <begin position="375"/>
        <end position="391"/>
    </location>
</feature>
<evidence type="ECO:0000313" key="3">
    <source>
        <dbReference type="EMBL" id="PIN22157.1"/>
    </source>
</evidence>
<dbReference type="OrthoDB" id="1584003at2759"/>
<dbReference type="PANTHER" id="PTHR46836:SF7">
    <property type="entry name" value="PHOSPHATIDYLINOSITOL N-ACETYGLUCOSAMINLYTRANSFERASE SUBUNIT P-LIKE PROTEIN"/>
    <property type="match status" value="1"/>
</dbReference>
<dbReference type="Proteomes" id="UP000231279">
    <property type="component" value="Unassembled WGS sequence"/>
</dbReference>
<evidence type="ECO:0000259" key="2">
    <source>
        <dbReference type="Pfam" id="PF14309"/>
    </source>
</evidence>
<gene>
    <name evidence="3" type="ORF">CDL12_05137</name>
</gene>
<feature type="region of interest" description="Disordered" evidence="1">
    <location>
        <begin position="300"/>
        <end position="319"/>
    </location>
</feature>
<reference evidence="4" key="1">
    <citation type="journal article" date="2018" name="Gigascience">
        <title>Genome assembly of the Pink Ipe (Handroanthus impetiginosus, Bignoniaceae), a highly valued, ecologically keystone Neotropical timber forest tree.</title>
        <authorList>
            <person name="Silva-Junior O.B."/>
            <person name="Grattapaglia D."/>
            <person name="Novaes E."/>
            <person name="Collevatti R.G."/>
        </authorList>
    </citation>
    <scope>NUCLEOTIDE SEQUENCE [LARGE SCALE GENOMIC DNA]</scope>
    <source>
        <strain evidence="4">cv. UFG-1</strain>
    </source>
</reference>
<protein>
    <recommendedName>
        <fullName evidence="2">DUF4378 domain-containing protein</fullName>
    </recommendedName>
</protein>
<dbReference type="AlphaFoldDB" id="A0A2G9HXB6"/>
<sequence length="672" mass="74971">MKDFKKRCQPNGIDSVIGKLMGLDQLRPQQPVRGTQRGLSDYYVRKAASIGLRPGSLVYVGLSSSTNNDNVLEKCVNSSTSKVKTGMRSPKPAAGSISKSLSGAIAQGRGSLEKHCSSGKVLRCTQKPEHDSVGGHLGELGIDYMDKSWKPKPEKVACDLEDAKSNTHFGSVCRGQRDFLRPESGKQQHEITYKKLAVDGNLSPRHSCIACSRTMNRISGQERRRSKFEELLRPYMGVNYAVNEVEMPVHSCPYTAKEVQEVGVSHKGQTLDDMLALAAKKSMQRNLNTRLNGNGLCHVSSLQSRSSDSSTPSVMSSMDVSEDNYVKSSSASEFEAINETLSSGLNLNQDESTASVNKSKEQTISEKDVLEPKCGRGYDQSIRGEIDKGSENDTCGEIEPSPRFSKSLSSNLAAQYINDDMYATAEAFDIEASLNEFSEGESVSSNPKKTDQRSPASVLEPFDIQNSSTFECLDSIGLRLQLQALNFEAEETYSEGSVMLISGDDDIEEPFGDLSHSGRKVKRWLGDYESRNFSYTVDVLDEAGYYGTKSFINVFETLEKKYREQTSWQKSERQLLFDRINSGLLEIFNPVINFHACETTIRRRICAALRRDEVEDELWMMLIRQENEKSKDLSEKAIGKWLEFEEGMNIICRDLETSLFDELVMELASLRD</sequence>
<dbReference type="EMBL" id="NKXS01000820">
    <property type="protein sequence ID" value="PIN22157.1"/>
    <property type="molecule type" value="Genomic_DNA"/>
</dbReference>
<dbReference type="Pfam" id="PF14309">
    <property type="entry name" value="DUF4378"/>
    <property type="match status" value="1"/>
</dbReference>
<keyword evidence="4" id="KW-1185">Reference proteome</keyword>